<reference evidence="1" key="4">
    <citation type="submission" date="2019-03" db="UniProtKB">
        <authorList>
            <consortium name="EnsemblPlants"/>
        </authorList>
    </citation>
    <scope>IDENTIFICATION</scope>
</reference>
<protein>
    <submittedName>
        <fullName evidence="1">Uncharacterized protein</fullName>
    </submittedName>
</protein>
<proteinExistence type="predicted"/>
<name>A0A453D7R3_AEGTS</name>
<dbReference type="PANTHER" id="PTHR34563">
    <property type="entry name" value="BNACNNG33880D PROTEIN"/>
    <property type="match status" value="1"/>
</dbReference>
<evidence type="ECO:0000313" key="2">
    <source>
        <dbReference type="Proteomes" id="UP000015105"/>
    </source>
</evidence>
<dbReference type="PANTHER" id="PTHR34563:SF6">
    <property type="entry name" value="OS08G0416800 PROTEIN"/>
    <property type="match status" value="1"/>
</dbReference>
<dbReference type="EnsemblPlants" id="AET2Gv21121300.5">
    <property type="protein sequence ID" value="AET2Gv21121300.5"/>
    <property type="gene ID" value="AET2Gv21121300"/>
</dbReference>
<dbReference type="AlphaFoldDB" id="A0A453D7R3"/>
<sequence length="117" mass="12917">MLFLFRIQLVQLLATCLFFAFLAGNLTCAKEHRSMVMMGQLGRLVDGLRSKMRAGSGGKKGTGKKAAAAAAYEQMGKTESMRVEIKSRQAQKLIAKNLVAADSIGRRSRNKRFFLAF</sequence>
<accession>A0A453D7R3</accession>
<reference evidence="1" key="3">
    <citation type="journal article" date="2017" name="Nature">
        <title>Genome sequence of the progenitor of the wheat D genome Aegilops tauschii.</title>
        <authorList>
            <person name="Luo M.C."/>
            <person name="Gu Y.Q."/>
            <person name="Puiu D."/>
            <person name="Wang H."/>
            <person name="Twardziok S.O."/>
            <person name="Deal K.R."/>
            <person name="Huo N."/>
            <person name="Zhu T."/>
            <person name="Wang L."/>
            <person name="Wang Y."/>
            <person name="McGuire P.E."/>
            <person name="Liu S."/>
            <person name="Long H."/>
            <person name="Ramasamy R.K."/>
            <person name="Rodriguez J.C."/>
            <person name="Van S.L."/>
            <person name="Yuan L."/>
            <person name="Wang Z."/>
            <person name="Xia Z."/>
            <person name="Xiao L."/>
            <person name="Anderson O.D."/>
            <person name="Ouyang S."/>
            <person name="Liang Y."/>
            <person name="Zimin A.V."/>
            <person name="Pertea G."/>
            <person name="Qi P."/>
            <person name="Bennetzen J.L."/>
            <person name="Dai X."/>
            <person name="Dawson M.W."/>
            <person name="Muller H.G."/>
            <person name="Kugler K."/>
            <person name="Rivarola-Duarte L."/>
            <person name="Spannagl M."/>
            <person name="Mayer K.F.X."/>
            <person name="Lu F.H."/>
            <person name="Bevan M.W."/>
            <person name="Leroy P."/>
            <person name="Li P."/>
            <person name="You F.M."/>
            <person name="Sun Q."/>
            <person name="Liu Z."/>
            <person name="Lyons E."/>
            <person name="Wicker T."/>
            <person name="Salzberg S.L."/>
            <person name="Devos K.M."/>
            <person name="Dvorak J."/>
        </authorList>
    </citation>
    <scope>NUCLEOTIDE SEQUENCE [LARGE SCALE GENOMIC DNA]</scope>
    <source>
        <strain evidence="1">cv. AL8/78</strain>
    </source>
</reference>
<organism evidence="1 2">
    <name type="scientific">Aegilops tauschii subsp. strangulata</name>
    <name type="common">Goatgrass</name>
    <dbReference type="NCBI Taxonomy" id="200361"/>
    <lineage>
        <taxon>Eukaryota</taxon>
        <taxon>Viridiplantae</taxon>
        <taxon>Streptophyta</taxon>
        <taxon>Embryophyta</taxon>
        <taxon>Tracheophyta</taxon>
        <taxon>Spermatophyta</taxon>
        <taxon>Magnoliopsida</taxon>
        <taxon>Liliopsida</taxon>
        <taxon>Poales</taxon>
        <taxon>Poaceae</taxon>
        <taxon>BOP clade</taxon>
        <taxon>Pooideae</taxon>
        <taxon>Triticodae</taxon>
        <taxon>Triticeae</taxon>
        <taxon>Triticinae</taxon>
        <taxon>Aegilops</taxon>
    </lineage>
</organism>
<reference evidence="2" key="2">
    <citation type="journal article" date="2017" name="Nat. Plants">
        <title>The Aegilops tauschii genome reveals multiple impacts of transposons.</title>
        <authorList>
            <person name="Zhao G."/>
            <person name="Zou C."/>
            <person name="Li K."/>
            <person name="Wang K."/>
            <person name="Li T."/>
            <person name="Gao L."/>
            <person name="Zhang X."/>
            <person name="Wang H."/>
            <person name="Yang Z."/>
            <person name="Liu X."/>
            <person name="Jiang W."/>
            <person name="Mao L."/>
            <person name="Kong X."/>
            <person name="Jiao Y."/>
            <person name="Jia J."/>
        </authorList>
    </citation>
    <scope>NUCLEOTIDE SEQUENCE [LARGE SCALE GENOMIC DNA]</scope>
    <source>
        <strain evidence="2">cv. AL8/78</strain>
    </source>
</reference>
<reference evidence="2" key="1">
    <citation type="journal article" date="2014" name="Science">
        <title>Ancient hybridizations among the ancestral genomes of bread wheat.</title>
        <authorList>
            <consortium name="International Wheat Genome Sequencing Consortium,"/>
            <person name="Marcussen T."/>
            <person name="Sandve S.R."/>
            <person name="Heier L."/>
            <person name="Spannagl M."/>
            <person name="Pfeifer M."/>
            <person name="Jakobsen K.S."/>
            <person name="Wulff B.B."/>
            <person name="Steuernagel B."/>
            <person name="Mayer K.F."/>
            <person name="Olsen O.A."/>
        </authorList>
    </citation>
    <scope>NUCLEOTIDE SEQUENCE [LARGE SCALE GENOMIC DNA]</scope>
    <source>
        <strain evidence="2">cv. AL8/78</strain>
    </source>
</reference>
<dbReference type="Gramene" id="AET2Gv21121300.5">
    <property type="protein sequence ID" value="AET2Gv21121300.5"/>
    <property type="gene ID" value="AET2Gv21121300"/>
</dbReference>
<keyword evidence="2" id="KW-1185">Reference proteome</keyword>
<evidence type="ECO:0000313" key="1">
    <source>
        <dbReference type="EnsemblPlants" id="AET2Gv21121300.5"/>
    </source>
</evidence>
<reference evidence="1" key="5">
    <citation type="journal article" date="2021" name="G3 (Bethesda)">
        <title>Aegilops tauschii genome assembly Aet v5.0 features greater sequence contiguity and improved annotation.</title>
        <authorList>
            <person name="Wang L."/>
            <person name="Zhu T."/>
            <person name="Rodriguez J.C."/>
            <person name="Deal K.R."/>
            <person name="Dubcovsky J."/>
            <person name="McGuire P.E."/>
            <person name="Lux T."/>
            <person name="Spannagl M."/>
            <person name="Mayer K.F.X."/>
            <person name="Baldrich P."/>
            <person name="Meyers B.C."/>
            <person name="Huo N."/>
            <person name="Gu Y.Q."/>
            <person name="Zhou H."/>
            <person name="Devos K.M."/>
            <person name="Bennetzen J.L."/>
            <person name="Unver T."/>
            <person name="Budak H."/>
            <person name="Gulick P.J."/>
            <person name="Galiba G."/>
            <person name="Kalapos B."/>
            <person name="Nelson D.R."/>
            <person name="Li P."/>
            <person name="You F.M."/>
            <person name="Luo M.C."/>
            <person name="Dvorak J."/>
        </authorList>
    </citation>
    <scope>NUCLEOTIDE SEQUENCE [LARGE SCALE GENOMIC DNA]</scope>
    <source>
        <strain evidence="1">cv. AL8/78</strain>
    </source>
</reference>
<dbReference type="Proteomes" id="UP000015105">
    <property type="component" value="Chromosome 2D"/>
</dbReference>